<dbReference type="SUPFAM" id="SSF53720">
    <property type="entry name" value="ALDH-like"/>
    <property type="match status" value="1"/>
</dbReference>
<accession>A0ABV3G9A6</accession>
<evidence type="ECO:0000256" key="2">
    <source>
        <dbReference type="SAM" id="MobiDB-lite"/>
    </source>
</evidence>
<evidence type="ECO:0000313" key="4">
    <source>
        <dbReference type="EMBL" id="MEV0968167.1"/>
    </source>
</evidence>
<dbReference type="RefSeq" id="WP_358130514.1">
    <property type="nucleotide sequence ID" value="NZ_JBFALK010000002.1"/>
</dbReference>
<comment type="caution">
    <text evidence="4">The sequence shown here is derived from an EMBL/GenBank/DDBJ whole genome shotgun (WGS) entry which is preliminary data.</text>
</comment>
<dbReference type="InterPro" id="IPR016162">
    <property type="entry name" value="Ald_DH_N"/>
</dbReference>
<evidence type="ECO:0000256" key="1">
    <source>
        <dbReference type="ARBA" id="ARBA00023002"/>
    </source>
</evidence>
<dbReference type="PANTHER" id="PTHR43353:SF3">
    <property type="entry name" value="ALDEHYDE DEHYDROGENASE-RELATED"/>
    <property type="match status" value="1"/>
</dbReference>
<keyword evidence="1" id="KW-0560">Oxidoreductase</keyword>
<dbReference type="CDD" id="cd07129">
    <property type="entry name" value="ALDH_KGSADH"/>
    <property type="match status" value="1"/>
</dbReference>
<evidence type="ECO:0000313" key="5">
    <source>
        <dbReference type="Proteomes" id="UP001551675"/>
    </source>
</evidence>
<feature type="region of interest" description="Disordered" evidence="2">
    <location>
        <begin position="497"/>
        <end position="523"/>
    </location>
</feature>
<protein>
    <submittedName>
        <fullName evidence="4">Aldehyde dehydrogenase (NADP(+))</fullName>
    </submittedName>
</protein>
<dbReference type="Pfam" id="PF00171">
    <property type="entry name" value="Aldedh"/>
    <property type="match status" value="1"/>
</dbReference>
<feature type="region of interest" description="Disordered" evidence="2">
    <location>
        <begin position="124"/>
        <end position="144"/>
    </location>
</feature>
<dbReference type="InterPro" id="IPR015590">
    <property type="entry name" value="Aldehyde_DH_dom"/>
</dbReference>
<keyword evidence="5" id="KW-1185">Reference proteome</keyword>
<name>A0ABV3G9A6_MICGL</name>
<feature type="domain" description="Aldehyde dehydrogenase" evidence="3">
    <location>
        <begin position="18"/>
        <end position="458"/>
    </location>
</feature>
<dbReference type="Proteomes" id="UP001551675">
    <property type="component" value="Unassembled WGS sequence"/>
</dbReference>
<dbReference type="PANTHER" id="PTHR43353">
    <property type="entry name" value="SUCCINATE-SEMIALDEHYDE DEHYDROGENASE, MITOCHONDRIAL"/>
    <property type="match status" value="1"/>
</dbReference>
<dbReference type="InterPro" id="IPR016163">
    <property type="entry name" value="Ald_DH_C"/>
</dbReference>
<dbReference type="InterPro" id="IPR044151">
    <property type="entry name" value="ALDH_KGSADH"/>
</dbReference>
<dbReference type="InterPro" id="IPR050740">
    <property type="entry name" value="Aldehyde_DH_Superfamily"/>
</dbReference>
<dbReference type="Gene3D" id="3.40.309.10">
    <property type="entry name" value="Aldehyde Dehydrogenase, Chain A, domain 2"/>
    <property type="match status" value="1"/>
</dbReference>
<proteinExistence type="predicted"/>
<dbReference type="InterPro" id="IPR016161">
    <property type="entry name" value="Ald_DH/histidinol_DH"/>
</dbReference>
<dbReference type="Gene3D" id="3.40.605.10">
    <property type="entry name" value="Aldehyde Dehydrogenase, Chain A, domain 1"/>
    <property type="match status" value="1"/>
</dbReference>
<reference evidence="4 5" key="1">
    <citation type="submission" date="2024-06" db="EMBL/GenBank/DDBJ databases">
        <title>The Natural Products Discovery Center: Release of the First 8490 Sequenced Strains for Exploring Actinobacteria Biosynthetic Diversity.</title>
        <authorList>
            <person name="Kalkreuter E."/>
            <person name="Kautsar S.A."/>
            <person name="Yang D."/>
            <person name="Bader C.D."/>
            <person name="Teijaro C.N."/>
            <person name="Fluegel L."/>
            <person name="Davis C.M."/>
            <person name="Simpson J.R."/>
            <person name="Lauterbach L."/>
            <person name="Steele A.D."/>
            <person name="Gui C."/>
            <person name="Meng S."/>
            <person name="Li G."/>
            <person name="Viehrig K."/>
            <person name="Ye F."/>
            <person name="Su P."/>
            <person name="Kiefer A.F."/>
            <person name="Nichols A."/>
            <person name="Cepeda A.J."/>
            <person name="Yan W."/>
            <person name="Fan B."/>
            <person name="Jiang Y."/>
            <person name="Adhikari A."/>
            <person name="Zheng C.-J."/>
            <person name="Schuster L."/>
            <person name="Cowan T.M."/>
            <person name="Smanski M.J."/>
            <person name="Chevrette M.G."/>
            <person name="De Carvalho L.P.S."/>
            <person name="Shen B."/>
        </authorList>
    </citation>
    <scope>NUCLEOTIDE SEQUENCE [LARGE SCALE GENOMIC DNA]</scope>
    <source>
        <strain evidence="4 5">NPDC050100</strain>
    </source>
</reference>
<dbReference type="EMBL" id="JBFALK010000002">
    <property type="protein sequence ID" value="MEV0968167.1"/>
    <property type="molecule type" value="Genomic_DNA"/>
</dbReference>
<organism evidence="4 5">
    <name type="scientific">Microtetraspora glauca</name>
    <dbReference type="NCBI Taxonomy" id="1996"/>
    <lineage>
        <taxon>Bacteria</taxon>
        <taxon>Bacillati</taxon>
        <taxon>Actinomycetota</taxon>
        <taxon>Actinomycetes</taxon>
        <taxon>Streptosporangiales</taxon>
        <taxon>Streptosporangiaceae</taxon>
        <taxon>Microtetraspora</taxon>
    </lineage>
</organism>
<gene>
    <name evidence="4" type="ORF">AB0I59_05995</name>
</gene>
<sequence>MTITGASIIAGEHISGGNGTTEATNPATGESLPPRFTFVTSAELNLAATAAEAAFDLYRRTAPEERAAFLELIAANLDECKSEIVTRAHLETGLPMGRLEGEHGRTTGQLRLFARELRLGAHQEVRIDEAQPERPSGPAPDLRQRQVPLGPVAVFGASNFPLAFSTAGGDTASALAAGCPVIVKAHNSHAGTAELAGQAIAQAVRDSGLPGGVFSLIFGPGATIGQELAAHPSIKAIAFTGSQAAGTALMRTAAGRPEPVPVYAEMSSINPVIVLPGALAADSEAVASGFTASLTLGSGQFCTNPGLVFVPKDSERFTGIVADSLSRAVGQTMLSSGIRQAYTDGLGRLERGGAELVATGADGPTENAPAPALYLTTSAHLRATPDLQDEVFGAAALLVVYDDLNDLKTTLEALHGQLTITVHATETDHEQVRAILPILERKAGRLIVNGWPTGVEVNHSVVHGGPFPATSDARTTSVGTLAIHRFQRPVSYQGFPDGLLPEPVRDDNPWRLPRRVNGEPRLP</sequence>
<evidence type="ECO:0000259" key="3">
    <source>
        <dbReference type="Pfam" id="PF00171"/>
    </source>
</evidence>
<feature type="region of interest" description="Disordered" evidence="2">
    <location>
        <begin position="11"/>
        <end position="32"/>
    </location>
</feature>